<comment type="caution">
    <text evidence="1">The sequence shown here is derived from an EMBL/GenBank/DDBJ whole genome shotgun (WGS) entry which is preliminary data.</text>
</comment>
<keyword evidence="2" id="KW-1185">Reference proteome</keyword>
<evidence type="ECO:0000313" key="1">
    <source>
        <dbReference type="EMBL" id="MEZ7195570.1"/>
    </source>
</evidence>
<accession>A0ABV4JYQ2</accession>
<proteinExistence type="predicted"/>
<evidence type="ECO:0000313" key="2">
    <source>
        <dbReference type="Proteomes" id="UP001568698"/>
    </source>
</evidence>
<dbReference type="Proteomes" id="UP001568698">
    <property type="component" value="Unassembled WGS sequence"/>
</dbReference>
<name>A0ABV4JYQ2_9BACT</name>
<dbReference type="EMBL" id="JBGLYH010000003">
    <property type="protein sequence ID" value="MEZ7195570.1"/>
    <property type="molecule type" value="Genomic_DNA"/>
</dbReference>
<protein>
    <submittedName>
        <fullName evidence="1">Uncharacterized protein</fullName>
    </submittedName>
</protein>
<organism evidence="1 2">
    <name type="scientific">Pseudodesulfovibrio karagichevae</name>
    <dbReference type="NCBI Taxonomy" id="3239305"/>
    <lineage>
        <taxon>Bacteria</taxon>
        <taxon>Pseudomonadati</taxon>
        <taxon>Thermodesulfobacteriota</taxon>
        <taxon>Desulfovibrionia</taxon>
        <taxon>Desulfovibrionales</taxon>
        <taxon>Desulfovibrionaceae</taxon>
    </lineage>
</organism>
<dbReference type="RefSeq" id="WP_371385118.1">
    <property type="nucleotide sequence ID" value="NZ_JBGLYH010000003.1"/>
</dbReference>
<reference evidence="1 2" key="1">
    <citation type="submission" date="2024-08" db="EMBL/GenBank/DDBJ databases">
        <title>Sulfate-reducing bacteria isolated from formation water of the oil field in Kazakhstan and description of Pseudodesulfovibrio sp.</title>
        <authorList>
            <person name="Bidzhieva S.K."/>
            <person name="Tourova T.P."/>
            <person name="Grouzdev D.S."/>
            <person name="Beletsky A.V."/>
            <person name="Sokolova D.S."/>
            <person name="Samigullina S.R."/>
            <person name="Poltaraus A.B."/>
            <person name="Avtukh A.N."/>
            <person name="Tereshina V.M."/>
            <person name="Zhaparov N.S."/>
            <person name="Mardanov A.V."/>
            <person name="Nazina T.N."/>
        </authorList>
    </citation>
    <scope>NUCLEOTIDE SEQUENCE [LARGE SCALE GENOMIC DNA]</scope>
    <source>
        <strain evidence="1 2">9FUS</strain>
    </source>
</reference>
<gene>
    <name evidence="1" type="ORF">AB6M95_02325</name>
</gene>
<sequence>MSETTQTLKRLQRQFTEINENLRPPQFVWQVSHKDSDFFQSIDDFDPVDIHRNSLKAHLPDDEATLITQINTGRVLLLGGILRLILVPDEMDLGKVEALMNALLRKHPENRSAMYEEAVKLIFKES</sequence>